<name>A0A895YCK9_9ACTN</name>
<dbReference type="Proteomes" id="UP000662857">
    <property type="component" value="Chromosome"/>
</dbReference>
<feature type="region of interest" description="Disordered" evidence="1">
    <location>
        <begin position="117"/>
        <end position="142"/>
    </location>
</feature>
<protein>
    <submittedName>
        <fullName evidence="2">Calcineurin-like phosphoesterase C-terminal domain-containing protein</fullName>
    </submittedName>
</protein>
<evidence type="ECO:0000256" key="1">
    <source>
        <dbReference type="SAM" id="MobiDB-lite"/>
    </source>
</evidence>
<sequence length="235" mass="26351">MWVSFNTPQYRDWFTTLREWTAANPNSRDGVPPVNINDLADTKLFTPADLDEGVYLTANVWNSTRDSEITVRINDGEPLPLTRTQDGEGEAVRFGVDYSDPYSVVRQMQTARYAFVSESGEERNQGWQQTRGNQRGPGNPQSVAASYIAEKSSHVWRVQLPTDLPLGVHVAEVTSVDRYGQVATEHLAFEVLAERPDPFWNNEPWQDNSVTGGLLTDERGLPVLDEAGDPVRVDE</sequence>
<accession>A0A895YCK9</accession>
<dbReference type="AlphaFoldDB" id="A0A895YCK9"/>
<dbReference type="KEGG" id="nhy:JQS43_02370"/>
<dbReference type="EMBL" id="CP070499">
    <property type="protein sequence ID" value="QSB15231.1"/>
    <property type="molecule type" value="Genomic_DNA"/>
</dbReference>
<reference evidence="2" key="1">
    <citation type="submission" date="2021-02" db="EMBL/GenBank/DDBJ databases">
        <title>Natrosporangium hydrolyticum gen. nov., sp. nov, a haloalkaliphilic actinobacterium from a soda solonchak soil.</title>
        <authorList>
            <person name="Sorokin D.Y."/>
            <person name="Khijniak T.V."/>
            <person name="Zakharycheva A.P."/>
            <person name="Boueva O.V."/>
            <person name="Ariskina E.V."/>
            <person name="Hahnke R.L."/>
            <person name="Bunk B."/>
            <person name="Sproer C."/>
            <person name="Schumann P."/>
            <person name="Evtushenko L.I."/>
            <person name="Kublanov I.V."/>
        </authorList>
    </citation>
    <scope>NUCLEOTIDE SEQUENCE</scope>
    <source>
        <strain evidence="2">DSM 106523</strain>
    </source>
</reference>
<evidence type="ECO:0000313" key="2">
    <source>
        <dbReference type="EMBL" id="QSB15231.1"/>
    </source>
</evidence>
<proteinExistence type="predicted"/>
<keyword evidence="3" id="KW-1185">Reference proteome</keyword>
<evidence type="ECO:0000313" key="3">
    <source>
        <dbReference type="Proteomes" id="UP000662857"/>
    </source>
</evidence>
<organism evidence="2 3">
    <name type="scientific">Natronosporangium hydrolyticum</name>
    <dbReference type="NCBI Taxonomy" id="2811111"/>
    <lineage>
        <taxon>Bacteria</taxon>
        <taxon>Bacillati</taxon>
        <taxon>Actinomycetota</taxon>
        <taxon>Actinomycetes</taxon>
        <taxon>Micromonosporales</taxon>
        <taxon>Micromonosporaceae</taxon>
        <taxon>Natronosporangium</taxon>
    </lineage>
</organism>
<gene>
    <name evidence="2" type="ORF">JQS43_02370</name>
</gene>